<comment type="caution">
    <text evidence="8">The sequence shown here is derived from an EMBL/GenBank/DDBJ whole genome shotgun (WGS) entry which is preliminary data.</text>
</comment>
<dbReference type="OrthoDB" id="10059102at2759"/>
<dbReference type="InterPro" id="IPR001254">
    <property type="entry name" value="Trypsin_dom"/>
</dbReference>
<dbReference type="GO" id="GO:0005576">
    <property type="term" value="C:extracellular region"/>
    <property type="evidence" value="ECO:0007669"/>
    <property type="project" value="UniProtKB-SubCell"/>
</dbReference>
<dbReference type="InterPro" id="IPR050430">
    <property type="entry name" value="Peptidase_S1"/>
</dbReference>
<dbReference type="AlphaFoldDB" id="A0A0P5U8X0"/>
<evidence type="ECO:0000313" key="9">
    <source>
        <dbReference type="Proteomes" id="UP000076858"/>
    </source>
</evidence>
<dbReference type="Gene3D" id="2.40.10.10">
    <property type="entry name" value="Trypsin-like serine proteases"/>
    <property type="match status" value="1"/>
</dbReference>
<sequence>MRYVWRSPTRSMYSTVQSFLLLCIFGCVCSDSISEASLNDETEEIDQIVGGTQAAAGEFPYMAILRRNGVFFCGGTLIAPSFILTAAHCLANVPASSTGSLQVTLNTVAASGGSGAEVRTVRRFLVHPSYNSGTKQNDVAIMALSTPVTNITPVPLPFFSDAGTSYEGRSTVISGWGTTSSGGSVSSVLLKATVSVLENRVCRRQYGRTILGIVLSSAFYPGEMMCAAAAGKDTCQGDSGGPLLYAGCQVGITSFGRGCADPRFAGVYTRVTNYLGWIADTQRRI</sequence>
<dbReference type="Pfam" id="PF00089">
    <property type="entry name" value="Trypsin"/>
    <property type="match status" value="1"/>
</dbReference>
<organism evidence="8 9">
    <name type="scientific">Daphnia magna</name>
    <dbReference type="NCBI Taxonomy" id="35525"/>
    <lineage>
        <taxon>Eukaryota</taxon>
        <taxon>Metazoa</taxon>
        <taxon>Ecdysozoa</taxon>
        <taxon>Arthropoda</taxon>
        <taxon>Crustacea</taxon>
        <taxon>Branchiopoda</taxon>
        <taxon>Diplostraca</taxon>
        <taxon>Cladocera</taxon>
        <taxon>Anomopoda</taxon>
        <taxon>Daphniidae</taxon>
        <taxon>Daphnia</taxon>
    </lineage>
</organism>
<dbReference type="SMART" id="SM00020">
    <property type="entry name" value="Tryp_SPc"/>
    <property type="match status" value="1"/>
</dbReference>
<dbReference type="InterPro" id="IPR018114">
    <property type="entry name" value="TRYPSIN_HIS"/>
</dbReference>
<dbReference type="EMBL" id="LRGB01000944">
    <property type="protein sequence ID" value="KZS14753.1"/>
    <property type="molecule type" value="Genomic_DNA"/>
</dbReference>
<name>A0A0P5U8X0_9CRUS</name>
<evidence type="ECO:0000256" key="3">
    <source>
        <dbReference type="ARBA" id="ARBA00022525"/>
    </source>
</evidence>
<evidence type="ECO:0000256" key="4">
    <source>
        <dbReference type="ARBA" id="ARBA00022670"/>
    </source>
</evidence>
<evidence type="ECO:0000256" key="1">
    <source>
        <dbReference type="ARBA" id="ARBA00004613"/>
    </source>
</evidence>
<dbReference type="CDD" id="cd00190">
    <property type="entry name" value="Tryp_SPc"/>
    <property type="match status" value="1"/>
</dbReference>
<comment type="similarity">
    <text evidence="2">Belongs to the peptidase S1 family.</text>
</comment>
<keyword evidence="6" id="KW-0720">Serine protease</keyword>
<dbReference type="InterPro" id="IPR001314">
    <property type="entry name" value="Peptidase_S1A"/>
</dbReference>
<evidence type="ECO:0000256" key="2">
    <source>
        <dbReference type="ARBA" id="ARBA00007664"/>
    </source>
</evidence>
<gene>
    <name evidence="8" type="ORF">APZ42_020110</name>
</gene>
<dbReference type="PROSITE" id="PS00134">
    <property type="entry name" value="TRYPSIN_HIS"/>
    <property type="match status" value="1"/>
</dbReference>
<dbReference type="FunFam" id="2.40.10.10:FF:000047">
    <property type="entry name" value="Trypsin eta"/>
    <property type="match status" value="1"/>
</dbReference>
<comment type="subcellular location">
    <subcellularLocation>
        <location evidence="1">Secreted</location>
    </subcellularLocation>
</comment>
<keyword evidence="3" id="KW-0964">Secreted</keyword>
<evidence type="ECO:0000256" key="7">
    <source>
        <dbReference type="ARBA" id="ARBA00023157"/>
    </source>
</evidence>
<keyword evidence="9" id="KW-1185">Reference proteome</keyword>
<protein>
    <submittedName>
        <fullName evidence="8">Putative Trypsin-7</fullName>
    </submittedName>
</protein>
<keyword evidence="7" id="KW-1015">Disulfide bond</keyword>
<proteinExistence type="inferred from homology"/>
<reference evidence="8 9" key="1">
    <citation type="submission" date="2016-03" db="EMBL/GenBank/DDBJ databases">
        <title>EvidentialGene: Evidence-directed Construction of Genes on Genomes.</title>
        <authorList>
            <person name="Gilbert D.G."/>
            <person name="Choi J.-H."/>
            <person name="Mockaitis K."/>
            <person name="Colbourne J."/>
            <person name="Pfrender M."/>
        </authorList>
    </citation>
    <scope>NUCLEOTIDE SEQUENCE [LARGE SCALE GENOMIC DNA]</scope>
    <source>
        <strain evidence="8 9">Xinb3</strain>
        <tissue evidence="8">Complete organism</tissue>
    </source>
</reference>
<dbReference type="PROSITE" id="PS00135">
    <property type="entry name" value="TRYPSIN_SER"/>
    <property type="match status" value="1"/>
</dbReference>
<dbReference type="SUPFAM" id="SSF50494">
    <property type="entry name" value="Trypsin-like serine proteases"/>
    <property type="match status" value="1"/>
</dbReference>
<dbReference type="InterPro" id="IPR033116">
    <property type="entry name" value="TRYPSIN_SER"/>
</dbReference>
<dbReference type="STRING" id="35525.A0A0P5U8X0"/>
<evidence type="ECO:0000256" key="5">
    <source>
        <dbReference type="ARBA" id="ARBA00022801"/>
    </source>
</evidence>
<dbReference type="PRINTS" id="PR00722">
    <property type="entry name" value="CHYMOTRYPSIN"/>
</dbReference>
<dbReference type="PROSITE" id="PS50240">
    <property type="entry name" value="TRYPSIN_DOM"/>
    <property type="match status" value="1"/>
</dbReference>
<dbReference type="InterPro" id="IPR043504">
    <property type="entry name" value="Peptidase_S1_PA_chymotrypsin"/>
</dbReference>
<dbReference type="GO" id="GO:0004252">
    <property type="term" value="F:serine-type endopeptidase activity"/>
    <property type="evidence" value="ECO:0007669"/>
    <property type="project" value="InterPro"/>
</dbReference>
<evidence type="ECO:0000313" key="8">
    <source>
        <dbReference type="EMBL" id="KZS14753.1"/>
    </source>
</evidence>
<dbReference type="GO" id="GO:0016485">
    <property type="term" value="P:protein processing"/>
    <property type="evidence" value="ECO:0007669"/>
    <property type="project" value="UniProtKB-ARBA"/>
</dbReference>
<accession>A0A0P5U8X0</accession>
<keyword evidence="4" id="KW-0645">Protease</keyword>
<dbReference type="PANTHER" id="PTHR24276:SF91">
    <property type="entry name" value="AT26814P-RELATED"/>
    <property type="match status" value="1"/>
</dbReference>
<keyword evidence="5" id="KW-0378">Hydrolase</keyword>
<dbReference type="Proteomes" id="UP000076858">
    <property type="component" value="Unassembled WGS sequence"/>
</dbReference>
<evidence type="ECO:0000256" key="6">
    <source>
        <dbReference type="ARBA" id="ARBA00022825"/>
    </source>
</evidence>
<dbReference type="InterPro" id="IPR009003">
    <property type="entry name" value="Peptidase_S1_PA"/>
</dbReference>
<dbReference type="PANTHER" id="PTHR24276">
    <property type="entry name" value="POLYSERASE-RELATED"/>
    <property type="match status" value="1"/>
</dbReference>